<reference evidence="2" key="1">
    <citation type="submission" date="2014-11" db="EMBL/GenBank/DDBJ databases">
        <authorList>
            <person name="Amaro Gonzalez C."/>
        </authorList>
    </citation>
    <scope>NUCLEOTIDE SEQUENCE</scope>
</reference>
<dbReference type="EMBL" id="GBXM01041795">
    <property type="protein sequence ID" value="JAH66782.1"/>
    <property type="molecule type" value="Transcribed_RNA"/>
</dbReference>
<sequence>MLPRPLSSSAGFLAQGGSGSALHE</sequence>
<name>A0A0E9ULW4_ANGAN</name>
<protein>
    <submittedName>
        <fullName evidence="2">Uncharacterized protein</fullName>
    </submittedName>
</protein>
<evidence type="ECO:0000256" key="1">
    <source>
        <dbReference type="SAM" id="MobiDB-lite"/>
    </source>
</evidence>
<accession>A0A0E9ULW4</accession>
<feature type="compositionally biased region" description="Polar residues" evidence="1">
    <location>
        <begin position="1"/>
        <end position="10"/>
    </location>
</feature>
<evidence type="ECO:0000313" key="2">
    <source>
        <dbReference type="EMBL" id="JAH66782.1"/>
    </source>
</evidence>
<feature type="region of interest" description="Disordered" evidence="1">
    <location>
        <begin position="1"/>
        <end position="24"/>
    </location>
</feature>
<feature type="compositionally biased region" description="Gly residues" evidence="1">
    <location>
        <begin position="14"/>
        <end position="24"/>
    </location>
</feature>
<organism evidence="2">
    <name type="scientific">Anguilla anguilla</name>
    <name type="common">European freshwater eel</name>
    <name type="synonym">Muraena anguilla</name>
    <dbReference type="NCBI Taxonomy" id="7936"/>
    <lineage>
        <taxon>Eukaryota</taxon>
        <taxon>Metazoa</taxon>
        <taxon>Chordata</taxon>
        <taxon>Craniata</taxon>
        <taxon>Vertebrata</taxon>
        <taxon>Euteleostomi</taxon>
        <taxon>Actinopterygii</taxon>
        <taxon>Neopterygii</taxon>
        <taxon>Teleostei</taxon>
        <taxon>Anguilliformes</taxon>
        <taxon>Anguillidae</taxon>
        <taxon>Anguilla</taxon>
    </lineage>
</organism>
<reference evidence="2" key="2">
    <citation type="journal article" date="2015" name="Fish Shellfish Immunol.">
        <title>Early steps in the European eel (Anguilla anguilla)-Vibrio vulnificus interaction in the gills: Role of the RtxA13 toxin.</title>
        <authorList>
            <person name="Callol A."/>
            <person name="Pajuelo D."/>
            <person name="Ebbesson L."/>
            <person name="Teles M."/>
            <person name="MacKenzie S."/>
            <person name="Amaro C."/>
        </authorList>
    </citation>
    <scope>NUCLEOTIDE SEQUENCE</scope>
</reference>
<dbReference type="AlphaFoldDB" id="A0A0E9ULW4"/>
<proteinExistence type="predicted"/>